<dbReference type="OrthoDB" id="3365698at2759"/>
<dbReference type="HOGENOM" id="CLU_510084_0_0_1"/>
<dbReference type="Gene3D" id="3.80.10.10">
    <property type="entry name" value="Ribonuclease Inhibitor"/>
    <property type="match status" value="1"/>
</dbReference>
<dbReference type="PANTHER" id="PTHR38926:SF5">
    <property type="entry name" value="F-BOX AND LEUCINE-RICH REPEAT PROTEIN 6"/>
    <property type="match status" value="1"/>
</dbReference>
<reference evidence="3" key="2">
    <citation type="submission" date="2015-01" db="EMBL/GenBank/DDBJ databases">
        <title>Evolutionary Origins and Diversification of the Mycorrhizal Mutualists.</title>
        <authorList>
            <consortium name="DOE Joint Genome Institute"/>
            <consortium name="Mycorrhizal Genomics Consortium"/>
            <person name="Kohler A."/>
            <person name="Kuo A."/>
            <person name="Nagy L.G."/>
            <person name="Floudas D."/>
            <person name="Copeland A."/>
            <person name="Barry K.W."/>
            <person name="Cichocki N."/>
            <person name="Veneault-Fourrey C."/>
            <person name="LaButti K."/>
            <person name="Lindquist E.A."/>
            <person name="Lipzen A."/>
            <person name="Lundell T."/>
            <person name="Morin E."/>
            <person name="Murat C."/>
            <person name="Riley R."/>
            <person name="Ohm R."/>
            <person name="Sun H."/>
            <person name="Tunlid A."/>
            <person name="Henrissat B."/>
            <person name="Grigoriev I.V."/>
            <person name="Hibbett D.S."/>
            <person name="Martin F."/>
        </authorList>
    </citation>
    <scope>NUCLEOTIDE SEQUENCE [LARGE SCALE GENOMIC DNA]</scope>
    <source>
        <strain evidence="3">MAFF 305830</strain>
    </source>
</reference>
<name>A0A0C2X708_SERVB</name>
<dbReference type="AlphaFoldDB" id="A0A0C2X708"/>
<reference evidence="2 3" key="1">
    <citation type="submission" date="2014-04" db="EMBL/GenBank/DDBJ databases">
        <authorList>
            <consortium name="DOE Joint Genome Institute"/>
            <person name="Kuo A."/>
            <person name="Zuccaro A."/>
            <person name="Kohler A."/>
            <person name="Nagy L.G."/>
            <person name="Floudas D."/>
            <person name="Copeland A."/>
            <person name="Barry K.W."/>
            <person name="Cichocki N."/>
            <person name="Veneault-Fourrey C."/>
            <person name="LaButti K."/>
            <person name="Lindquist E.A."/>
            <person name="Lipzen A."/>
            <person name="Lundell T."/>
            <person name="Morin E."/>
            <person name="Murat C."/>
            <person name="Sun H."/>
            <person name="Tunlid A."/>
            <person name="Henrissat B."/>
            <person name="Grigoriev I.V."/>
            <person name="Hibbett D.S."/>
            <person name="Martin F."/>
            <person name="Nordberg H.P."/>
            <person name="Cantor M.N."/>
            <person name="Hua S.X."/>
        </authorList>
    </citation>
    <scope>NUCLEOTIDE SEQUENCE [LARGE SCALE GENOMIC DNA]</scope>
    <source>
        <strain evidence="2 3">MAFF 305830</strain>
    </source>
</reference>
<protein>
    <recommendedName>
        <fullName evidence="1">F-box domain-containing protein</fullName>
    </recommendedName>
</protein>
<dbReference type="Gene3D" id="1.20.1280.50">
    <property type="match status" value="1"/>
</dbReference>
<dbReference type="SUPFAM" id="SSF52047">
    <property type="entry name" value="RNI-like"/>
    <property type="match status" value="1"/>
</dbReference>
<dbReference type="Pfam" id="PF12937">
    <property type="entry name" value="F-box-like"/>
    <property type="match status" value="1"/>
</dbReference>
<feature type="domain" description="F-box" evidence="1">
    <location>
        <begin position="33"/>
        <end position="80"/>
    </location>
</feature>
<dbReference type="EMBL" id="KN824317">
    <property type="protein sequence ID" value="KIM25067.1"/>
    <property type="molecule type" value="Genomic_DNA"/>
</dbReference>
<keyword evidence="3" id="KW-1185">Reference proteome</keyword>
<accession>A0A0C2X708</accession>
<organism evidence="2 3">
    <name type="scientific">Serendipita vermifera MAFF 305830</name>
    <dbReference type="NCBI Taxonomy" id="933852"/>
    <lineage>
        <taxon>Eukaryota</taxon>
        <taxon>Fungi</taxon>
        <taxon>Dikarya</taxon>
        <taxon>Basidiomycota</taxon>
        <taxon>Agaricomycotina</taxon>
        <taxon>Agaricomycetes</taxon>
        <taxon>Sebacinales</taxon>
        <taxon>Serendipitaceae</taxon>
        <taxon>Serendipita</taxon>
    </lineage>
</organism>
<dbReference type="PANTHER" id="PTHR38926">
    <property type="entry name" value="F-BOX DOMAIN CONTAINING PROTEIN, EXPRESSED"/>
    <property type="match status" value="1"/>
</dbReference>
<dbReference type="SUPFAM" id="SSF81383">
    <property type="entry name" value="F-box domain"/>
    <property type="match status" value="1"/>
</dbReference>
<sequence length="518" mass="59359">MEEARQYMDDALQRLEDSYGRLRASLLRERNSAQLAAFLPLEILVEILSYGGIQTTLLATKVCHRWRLAALNHAPIWSRINMQGKLSQSLLQVQLERAGTYPLDVAFNIVNTRTTVENMGLPNNLLDILMKASSISNLSTRTIPAKWTGPLPLLESLHLVVDPMTPVEDYDLRPPNLRHLSIDFREKDLVFHTMVLRNLRTLHIRSIQDPAYKVLQMVLTIKNLTELVLEKCQSGEDMAIEPTESTEPTEPPAQTANLKSLQLLYLKDAAPLFHSHFLKSDIISPSTNLRIEPYPSQDFQSTTSYSAIWFDFAQEYTLLQHGENCSYTRLALEETLPYDTVYDMAHQYSFANVTSLCWIGANMDNPPFQWLPALRSLTFEYHPPAVGSARQSLGDVVGAYLATSCPQLEYLGISIRRPKTTTAILQRDDAELELPGFLETWTDFYGEIFSKVELYDEYRPQRWTELVETLKMLTWDFEIKAQSLMESFIFPVFPETRQFVLKEEEGPAPFRGFAQTFW</sequence>
<evidence type="ECO:0000313" key="2">
    <source>
        <dbReference type="EMBL" id="KIM25067.1"/>
    </source>
</evidence>
<dbReference type="Proteomes" id="UP000054097">
    <property type="component" value="Unassembled WGS sequence"/>
</dbReference>
<dbReference type="InterPro" id="IPR036047">
    <property type="entry name" value="F-box-like_dom_sf"/>
</dbReference>
<evidence type="ECO:0000313" key="3">
    <source>
        <dbReference type="Proteomes" id="UP000054097"/>
    </source>
</evidence>
<proteinExistence type="predicted"/>
<dbReference type="PROSITE" id="PS50181">
    <property type="entry name" value="FBOX"/>
    <property type="match status" value="1"/>
</dbReference>
<gene>
    <name evidence="2" type="ORF">M408DRAFT_331381</name>
</gene>
<evidence type="ECO:0000259" key="1">
    <source>
        <dbReference type="PROSITE" id="PS50181"/>
    </source>
</evidence>
<dbReference type="InterPro" id="IPR001810">
    <property type="entry name" value="F-box_dom"/>
</dbReference>
<dbReference type="InterPro" id="IPR032675">
    <property type="entry name" value="LRR_dom_sf"/>
</dbReference>